<dbReference type="AlphaFoldDB" id="A0A0F7KQG9"/>
<sequence>MSYPFDQMTSLVSANQKLGQALFEVARVAAQRQAKIASQGLAVFTQAGAAPQVSPFQFPLLSQWPEIVMEVEQNRQASLADVSAAVAEWRDAVGAAFSIEDAQQRARRVFDVWTR</sequence>
<protein>
    <submittedName>
        <fullName evidence="1">Uncharacterized protein</fullName>
    </submittedName>
</protein>
<gene>
    <name evidence="1" type="ORF">WYH_00775</name>
</gene>
<dbReference type="RefSeq" id="WP_046902780.1">
    <property type="nucleotide sequence ID" value="NZ_CP011452.2"/>
</dbReference>
<accession>A0A0F7KQG9</accession>
<evidence type="ECO:0000313" key="2">
    <source>
        <dbReference type="Proteomes" id="UP000034392"/>
    </source>
</evidence>
<dbReference type="STRING" id="1267766.WYH_00775"/>
<dbReference type="EMBL" id="CP011452">
    <property type="protein sequence ID" value="AKH41829.1"/>
    <property type="molecule type" value="Genomic_DNA"/>
</dbReference>
<reference evidence="1" key="1">
    <citation type="submission" date="2015-05" db="EMBL/GenBank/DDBJ databases">
        <title>The complete genome of Altererythrobacter atlanticus strain 26DY36.</title>
        <authorList>
            <person name="Wu Y.-H."/>
            <person name="Cheng H."/>
            <person name="Wu X.-W."/>
        </authorList>
    </citation>
    <scope>NUCLEOTIDE SEQUENCE [LARGE SCALE GENOMIC DNA]</scope>
    <source>
        <strain evidence="1">26DY36</strain>
    </source>
</reference>
<proteinExistence type="predicted"/>
<dbReference type="PATRIC" id="fig|1267766.3.peg.783"/>
<dbReference type="OrthoDB" id="7562263at2"/>
<dbReference type="KEGG" id="aay:WYH_00775"/>
<organism evidence="1 2">
    <name type="scientific">Croceibacterium atlanticum</name>
    <dbReference type="NCBI Taxonomy" id="1267766"/>
    <lineage>
        <taxon>Bacteria</taxon>
        <taxon>Pseudomonadati</taxon>
        <taxon>Pseudomonadota</taxon>
        <taxon>Alphaproteobacteria</taxon>
        <taxon>Sphingomonadales</taxon>
        <taxon>Erythrobacteraceae</taxon>
        <taxon>Croceibacterium</taxon>
    </lineage>
</organism>
<dbReference type="Proteomes" id="UP000034392">
    <property type="component" value="Chromosome"/>
</dbReference>
<evidence type="ECO:0000313" key="1">
    <source>
        <dbReference type="EMBL" id="AKH41829.1"/>
    </source>
</evidence>
<keyword evidence="2" id="KW-1185">Reference proteome</keyword>
<name>A0A0F7KQG9_9SPHN</name>